<sequence>MTVFVALLRAINVGKRQLPMAELRKLCAELGFDNPETYIASGNLLIGAEASADDVRSTLEKAITERFGFPVDVIVRAGADWAAYRDCNPFANDPHAQAKMVHLALPRDPIKPGAIEALRERAVSGERIEEACDAIWIDYGDSGVAGSKLTPAYIDKVSGSPVTGRNWNTVLKLQAMIEARA</sequence>
<keyword evidence="2" id="KW-1185">Reference proteome</keyword>
<dbReference type="PANTHER" id="PTHR36439">
    <property type="entry name" value="BLL4334 PROTEIN"/>
    <property type="match status" value="1"/>
</dbReference>
<dbReference type="Proteomes" id="UP000286100">
    <property type="component" value="Unassembled WGS sequence"/>
</dbReference>
<dbReference type="AlphaFoldDB" id="A0A418WQI4"/>
<dbReference type="PIRSF" id="PIRSF008502">
    <property type="entry name" value="UCP008502"/>
    <property type="match status" value="1"/>
</dbReference>
<name>A0A418WQI4_9SPHN</name>
<evidence type="ECO:0000313" key="2">
    <source>
        <dbReference type="Proteomes" id="UP000286100"/>
    </source>
</evidence>
<organism evidence="1 2">
    <name type="scientific">Sphingomonas cavernae</name>
    <dbReference type="NCBI Taxonomy" id="2320861"/>
    <lineage>
        <taxon>Bacteria</taxon>
        <taxon>Pseudomonadati</taxon>
        <taxon>Pseudomonadota</taxon>
        <taxon>Alphaproteobacteria</taxon>
        <taxon>Sphingomonadales</taxon>
        <taxon>Sphingomonadaceae</taxon>
        <taxon>Sphingomonas</taxon>
    </lineage>
</organism>
<dbReference type="SUPFAM" id="SSF160379">
    <property type="entry name" value="SP0830-like"/>
    <property type="match status" value="1"/>
</dbReference>
<dbReference type="Pfam" id="PF08002">
    <property type="entry name" value="DUF1697"/>
    <property type="match status" value="1"/>
</dbReference>
<evidence type="ECO:0000313" key="1">
    <source>
        <dbReference type="EMBL" id="RJF93512.1"/>
    </source>
</evidence>
<gene>
    <name evidence="1" type="ORF">D3876_04105</name>
</gene>
<dbReference type="OrthoDB" id="9806494at2"/>
<dbReference type="PANTHER" id="PTHR36439:SF1">
    <property type="entry name" value="DUF1697 DOMAIN-CONTAINING PROTEIN"/>
    <property type="match status" value="1"/>
</dbReference>
<dbReference type="InterPro" id="IPR012545">
    <property type="entry name" value="DUF1697"/>
</dbReference>
<reference evidence="1 2" key="1">
    <citation type="submission" date="2018-09" db="EMBL/GenBank/DDBJ databases">
        <authorList>
            <person name="Zhu H."/>
        </authorList>
    </citation>
    <scope>NUCLEOTIDE SEQUENCE [LARGE SCALE GENOMIC DNA]</scope>
    <source>
        <strain evidence="1 2">K2R01-6</strain>
    </source>
</reference>
<proteinExistence type="predicted"/>
<accession>A0A418WQI4</accession>
<dbReference type="EMBL" id="QYUM01000002">
    <property type="protein sequence ID" value="RJF93512.1"/>
    <property type="molecule type" value="Genomic_DNA"/>
</dbReference>
<dbReference type="RefSeq" id="WP_119759788.1">
    <property type="nucleotide sequence ID" value="NZ_QYUM01000002.1"/>
</dbReference>
<protein>
    <submittedName>
        <fullName evidence="1">DUF1697 domain-containing protein</fullName>
    </submittedName>
</protein>
<dbReference type="Gene3D" id="3.30.70.1280">
    <property type="entry name" value="SP0830-like domains"/>
    <property type="match status" value="1"/>
</dbReference>
<comment type="caution">
    <text evidence="1">The sequence shown here is derived from an EMBL/GenBank/DDBJ whole genome shotgun (WGS) entry which is preliminary data.</text>
</comment>